<dbReference type="AlphaFoldDB" id="A0A6J5EV78"/>
<keyword evidence="4" id="KW-0233">DNA recombination</keyword>
<evidence type="ECO:0000256" key="4">
    <source>
        <dbReference type="ARBA" id="ARBA00023172"/>
    </source>
</evidence>
<proteinExistence type="inferred from homology"/>
<dbReference type="Gene3D" id="1.10.443.10">
    <property type="entry name" value="Intergrase catalytic core"/>
    <property type="match status" value="1"/>
</dbReference>
<evidence type="ECO:0000313" key="8">
    <source>
        <dbReference type="EMBL" id="CAB3769062.1"/>
    </source>
</evidence>
<dbReference type="InterPro" id="IPR011010">
    <property type="entry name" value="DNA_brk_join_enz"/>
</dbReference>
<keyword evidence="2" id="KW-0229">DNA integration</keyword>
<dbReference type="EMBL" id="CADIKF010000060">
    <property type="protein sequence ID" value="CAB3769062.1"/>
    <property type="molecule type" value="Genomic_DNA"/>
</dbReference>
<dbReference type="GO" id="GO:0015074">
    <property type="term" value="P:DNA integration"/>
    <property type="evidence" value="ECO:0007669"/>
    <property type="project" value="UniProtKB-KW"/>
</dbReference>
<feature type="domain" description="Core-binding (CB)" evidence="7">
    <location>
        <begin position="59"/>
        <end position="142"/>
    </location>
</feature>
<evidence type="ECO:0000259" key="6">
    <source>
        <dbReference type="PROSITE" id="PS51898"/>
    </source>
</evidence>
<dbReference type="PROSITE" id="PS51898">
    <property type="entry name" value="TYR_RECOMBINASE"/>
    <property type="match status" value="1"/>
</dbReference>
<dbReference type="Proteomes" id="UP000494329">
    <property type="component" value="Unassembled WGS sequence"/>
</dbReference>
<evidence type="ECO:0000259" key="7">
    <source>
        <dbReference type="PROSITE" id="PS51900"/>
    </source>
</evidence>
<dbReference type="RefSeq" id="WP_175114584.1">
    <property type="nucleotide sequence ID" value="NZ_CADIKF010000060.1"/>
</dbReference>
<evidence type="ECO:0000256" key="3">
    <source>
        <dbReference type="ARBA" id="ARBA00023125"/>
    </source>
</evidence>
<dbReference type="Pfam" id="PF00589">
    <property type="entry name" value="Phage_integrase"/>
    <property type="match status" value="1"/>
</dbReference>
<dbReference type="PROSITE" id="PS51900">
    <property type="entry name" value="CB"/>
    <property type="match status" value="1"/>
</dbReference>
<accession>A0A6J5EV78</accession>
<dbReference type="InterPro" id="IPR002104">
    <property type="entry name" value="Integrase_catalytic"/>
</dbReference>
<name>A0A6J5EV78_9BURK</name>
<keyword evidence="9" id="KW-1185">Reference proteome</keyword>
<dbReference type="InterPro" id="IPR013762">
    <property type="entry name" value="Integrase-like_cat_sf"/>
</dbReference>
<dbReference type="PANTHER" id="PTHR30349:SF64">
    <property type="entry name" value="PROPHAGE INTEGRASE INTD-RELATED"/>
    <property type="match status" value="1"/>
</dbReference>
<evidence type="ECO:0000256" key="5">
    <source>
        <dbReference type="PROSITE-ProRule" id="PRU01248"/>
    </source>
</evidence>
<dbReference type="GO" id="GO:0003677">
    <property type="term" value="F:DNA binding"/>
    <property type="evidence" value="ECO:0007669"/>
    <property type="project" value="UniProtKB-UniRule"/>
</dbReference>
<evidence type="ECO:0000256" key="2">
    <source>
        <dbReference type="ARBA" id="ARBA00022908"/>
    </source>
</evidence>
<feature type="domain" description="Tyr recombinase" evidence="6">
    <location>
        <begin position="161"/>
        <end position="330"/>
    </location>
</feature>
<sequence>MPLRKRNGSDIWHVDIRAPGGERIRQSTGTTNKKEAEEYHDRLKAELWRVSKLGERPKRTWDEAALRMLRESTHLSSRVNLEIHIRHFRQFFTGRLLESITRDEIYEALPQLSARAKQPKPLAVKTKNLYLGTMRHLFNLALKWEWIDRAPILEETRVANKRVRWITREEAQRLIAAINTEWLRDVATLGFATGLRRANLLGLEWSQVDLVKRRAWVHPDQAKARKAIGVPLNEDAVAVIRRWIGRHPTHVFSRRGKVIPDVTSEQWQNQCKRAAIENFRFHDIRHTWASWHVQAGTPLNRLMELGGWTKYEHVLRYAHLAPDHLAQHAEAVTIWSQQEVKAPQTLVAYGSQGRYLK</sequence>
<protein>
    <submittedName>
        <fullName evidence="8">Tyrosine recombinase XerC</fullName>
    </submittedName>
</protein>
<keyword evidence="3 5" id="KW-0238">DNA-binding</keyword>
<gene>
    <name evidence="8" type="primary">xerC_5</name>
    <name evidence="8" type="ORF">LMG29739_05454</name>
</gene>
<organism evidence="8 9">
    <name type="scientific">Paraburkholderia solisilvae</name>
    <dbReference type="NCBI Taxonomy" id="624376"/>
    <lineage>
        <taxon>Bacteria</taxon>
        <taxon>Pseudomonadati</taxon>
        <taxon>Pseudomonadota</taxon>
        <taxon>Betaproteobacteria</taxon>
        <taxon>Burkholderiales</taxon>
        <taxon>Burkholderiaceae</taxon>
        <taxon>Paraburkholderia</taxon>
    </lineage>
</organism>
<dbReference type="SUPFAM" id="SSF56349">
    <property type="entry name" value="DNA breaking-rejoining enzymes"/>
    <property type="match status" value="1"/>
</dbReference>
<dbReference type="InterPro" id="IPR044068">
    <property type="entry name" value="CB"/>
</dbReference>
<dbReference type="InterPro" id="IPR050090">
    <property type="entry name" value="Tyrosine_recombinase_XerCD"/>
</dbReference>
<evidence type="ECO:0000313" key="9">
    <source>
        <dbReference type="Proteomes" id="UP000494329"/>
    </source>
</evidence>
<dbReference type="GO" id="GO:0006310">
    <property type="term" value="P:DNA recombination"/>
    <property type="evidence" value="ECO:0007669"/>
    <property type="project" value="UniProtKB-KW"/>
</dbReference>
<dbReference type="CDD" id="cd00796">
    <property type="entry name" value="INT_Rci_Hp1_C"/>
    <property type="match status" value="1"/>
</dbReference>
<dbReference type="PANTHER" id="PTHR30349">
    <property type="entry name" value="PHAGE INTEGRASE-RELATED"/>
    <property type="match status" value="1"/>
</dbReference>
<reference evidence="8 9" key="1">
    <citation type="submission" date="2020-04" db="EMBL/GenBank/DDBJ databases">
        <authorList>
            <person name="De Canck E."/>
        </authorList>
    </citation>
    <scope>NUCLEOTIDE SEQUENCE [LARGE SCALE GENOMIC DNA]</scope>
    <source>
        <strain evidence="8 9">LMG 29739</strain>
    </source>
</reference>
<dbReference type="Gene3D" id="1.10.150.130">
    <property type="match status" value="1"/>
</dbReference>
<evidence type="ECO:0000256" key="1">
    <source>
        <dbReference type="ARBA" id="ARBA00008857"/>
    </source>
</evidence>
<comment type="similarity">
    <text evidence="1">Belongs to the 'phage' integrase family.</text>
</comment>
<dbReference type="InterPro" id="IPR010998">
    <property type="entry name" value="Integrase_recombinase_N"/>
</dbReference>